<dbReference type="STRING" id="156889.Mmc1_1116"/>
<feature type="chain" id="PRO_5002626474" description="YHYH domain-containing protein" evidence="2">
    <location>
        <begin position="27"/>
        <end position="358"/>
    </location>
</feature>
<dbReference type="EMBL" id="CP000471">
    <property type="protein sequence ID" value="ABK43632.1"/>
    <property type="molecule type" value="Genomic_DNA"/>
</dbReference>
<dbReference type="KEGG" id="mgm:Mmc1_1116"/>
<dbReference type="RefSeq" id="WP_011712789.1">
    <property type="nucleotide sequence ID" value="NC_008576.1"/>
</dbReference>
<feature type="domain" description="YHYH" evidence="3">
    <location>
        <begin position="81"/>
        <end position="339"/>
    </location>
</feature>
<feature type="region of interest" description="Disordered" evidence="1">
    <location>
        <begin position="237"/>
        <end position="258"/>
    </location>
</feature>
<evidence type="ECO:0000256" key="2">
    <source>
        <dbReference type="SAM" id="SignalP"/>
    </source>
</evidence>
<evidence type="ECO:0000259" key="3">
    <source>
        <dbReference type="Pfam" id="PF14240"/>
    </source>
</evidence>
<keyword evidence="5" id="KW-1185">Reference proteome</keyword>
<protein>
    <recommendedName>
        <fullName evidence="3">YHYH domain-containing protein</fullName>
    </recommendedName>
</protein>
<dbReference type="HOGENOM" id="CLU_773390_0_0_5"/>
<gene>
    <name evidence="4" type="ordered locus">Mmc1_1116</name>
</gene>
<feature type="region of interest" description="Disordered" evidence="1">
    <location>
        <begin position="140"/>
        <end position="160"/>
    </location>
</feature>
<dbReference type="OrthoDB" id="9796530at2"/>
<name>A0L6N9_MAGMM</name>
<keyword evidence="2" id="KW-0732">Signal</keyword>
<evidence type="ECO:0000256" key="1">
    <source>
        <dbReference type="SAM" id="MobiDB-lite"/>
    </source>
</evidence>
<dbReference type="AlphaFoldDB" id="A0L6N9"/>
<dbReference type="InterPro" id="IPR025924">
    <property type="entry name" value="YHYH_dom"/>
</dbReference>
<proteinExistence type="predicted"/>
<feature type="compositionally biased region" description="Low complexity" evidence="1">
    <location>
        <begin position="237"/>
        <end position="250"/>
    </location>
</feature>
<organism evidence="4 5">
    <name type="scientific">Magnetococcus marinus (strain ATCC BAA-1437 / JCM 17883 / MC-1)</name>
    <dbReference type="NCBI Taxonomy" id="156889"/>
    <lineage>
        <taxon>Bacteria</taxon>
        <taxon>Pseudomonadati</taxon>
        <taxon>Pseudomonadota</taxon>
        <taxon>Magnetococcia</taxon>
        <taxon>Magnetococcales</taxon>
        <taxon>Magnetococcaceae</taxon>
        <taxon>Magnetococcus</taxon>
    </lineage>
</organism>
<reference evidence="4 5" key="2">
    <citation type="journal article" date="2012" name="Int. J. Syst. Evol. Microbiol.">
        <title>Magnetococcus marinus gen. nov., sp. nov., a marine, magnetotactic bacterium that represents a novel lineage (Magnetococcaceae fam. nov.; Magnetococcales ord. nov.) at the base of the Alphaproteobacteria.</title>
        <authorList>
            <person name="Bazylinski D.A."/>
            <person name="Williams T.J."/>
            <person name="Lefevre C.T."/>
            <person name="Berg R.J."/>
            <person name="Zhang C.L."/>
            <person name="Bowser S.S."/>
            <person name="Dean A.J."/>
            <person name="Beveridge T.J."/>
        </authorList>
    </citation>
    <scope>NUCLEOTIDE SEQUENCE [LARGE SCALE GENOMIC DNA]</scope>
    <source>
        <strain evidence="5">ATCC BAA-1437 / JCM 17883 / MC-1</strain>
    </source>
</reference>
<dbReference type="Proteomes" id="UP000002586">
    <property type="component" value="Chromosome"/>
</dbReference>
<dbReference type="Pfam" id="PF14240">
    <property type="entry name" value="YHYH"/>
    <property type="match status" value="1"/>
</dbReference>
<sequence precursor="true">MSQKCSGKFLFAAALLGMTVSVSAHAKSTLSSTTTTKIINGNSMNVYTITSDGIPYYGSGYSAGFPSDGTYLHTPAGVSYTWYVPSQPVLAGTVASPTYTALGLSDSLGFALDGIPFDPLTSNCEGSKSASNTCSFRLEGRLQTDPSNPSSPYAMKRLGFDTHNGHSQSNGAYHYHSITCGISVGGNALITCDPMKKNNPWTGLSSTATVVGYARDGYPVVVQSGVYANYSVISSSDASASRPASSPSDSTNAYGNWSQDMSTLGNGSTFTQSDLPANKVLADFKYTGPSTLGTSSSNLGLCNEAPNTDASIKTLNNQTASYVYYLTPNFPMIPRCLVGVTDGPTGTTQGFYHFGSLD</sequence>
<reference evidence="5" key="1">
    <citation type="journal article" date="2009" name="Appl. Environ. Microbiol.">
        <title>Complete genome sequence of the chemolithoautotrophic marine magnetotactic coccus strain MC-1.</title>
        <authorList>
            <person name="Schubbe S."/>
            <person name="Williams T.J."/>
            <person name="Xie G."/>
            <person name="Kiss H.E."/>
            <person name="Brettin T.S."/>
            <person name="Martinez D."/>
            <person name="Ross C.A."/>
            <person name="Schuler D."/>
            <person name="Cox B.L."/>
            <person name="Nealson K.H."/>
            <person name="Bazylinski D.A."/>
        </authorList>
    </citation>
    <scope>NUCLEOTIDE SEQUENCE [LARGE SCALE GENOMIC DNA]</scope>
    <source>
        <strain evidence="5">ATCC BAA-1437 / JCM 17883 / MC-1</strain>
    </source>
</reference>
<accession>A0L6N9</accession>
<feature type="signal peptide" evidence="2">
    <location>
        <begin position="1"/>
        <end position="26"/>
    </location>
</feature>
<evidence type="ECO:0000313" key="4">
    <source>
        <dbReference type="EMBL" id="ABK43632.1"/>
    </source>
</evidence>
<evidence type="ECO:0000313" key="5">
    <source>
        <dbReference type="Proteomes" id="UP000002586"/>
    </source>
</evidence>